<dbReference type="Pfam" id="PF01527">
    <property type="entry name" value="HTH_Tnp_1"/>
    <property type="match status" value="1"/>
</dbReference>
<gene>
    <name evidence="1" type="ORF">HMP0721_0947</name>
</gene>
<reference evidence="1 2" key="1">
    <citation type="submission" date="2010-12" db="EMBL/GenBank/DDBJ databases">
        <authorList>
            <person name="Muzny D."/>
            <person name="Qin X."/>
            <person name="Deng J."/>
            <person name="Jiang H."/>
            <person name="Liu Y."/>
            <person name="Qu J."/>
            <person name="Song X.-Z."/>
            <person name="Zhang L."/>
            <person name="Thornton R."/>
            <person name="Coyle M."/>
            <person name="Francisco L."/>
            <person name="Jackson L."/>
            <person name="Javaid M."/>
            <person name="Korchina V."/>
            <person name="Kovar C."/>
            <person name="Mata R."/>
            <person name="Mathew T."/>
            <person name="Ngo R."/>
            <person name="Nguyen L."/>
            <person name="Nguyen N."/>
            <person name="Okwuonu G."/>
            <person name="Ongeri F."/>
            <person name="Pham C."/>
            <person name="Simmons D."/>
            <person name="Wilczek-Boney K."/>
            <person name="Hale W."/>
            <person name="Jakkamsetti A."/>
            <person name="Pham P."/>
            <person name="Ruth R."/>
            <person name="San Lucas F."/>
            <person name="Warren J."/>
            <person name="Zhang J."/>
            <person name="Zhao Z."/>
            <person name="Zhou C."/>
            <person name="Zhu D."/>
            <person name="Lee S."/>
            <person name="Bess C."/>
            <person name="Blankenburg K."/>
            <person name="Forbes L."/>
            <person name="Fu Q."/>
            <person name="Gubbala S."/>
            <person name="Hirani K."/>
            <person name="Jayaseelan J.C."/>
            <person name="Lara F."/>
            <person name="Munidasa M."/>
            <person name="Palculict T."/>
            <person name="Patil S."/>
            <person name="Pu L.-L."/>
            <person name="Saada N."/>
            <person name="Tang L."/>
            <person name="Weissenberger G."/>
            <person name="Zhu Y."/>
            <person name="Hemphill L."/>
            <person name="Shang Y."/>
            <person name="Youmans B."/>
            <person name="Ayvaz T."/>
            <person name="Ross M."/>
            <person name="Santibanez J."/>
            <person name="Aqrawi P."/>
            <person name="Gross S."/>
            <person name="Joshi V."/>
            <person name="Fowler G."/>
            <person name="Nazareth L."/>
            <person name="Reid J."/>
            <person name="Worley K."/>
            <person name="Petrosino J."/>
            <person name="Highlander S."/>
            <person name="Gibbs R."/>
        </authorList>
    </citation>
    <scope>NUCLEOTIDE SEQUENCE [LARGE SCALE GENOMIC DNA]</scope>
    <source>
        <strain evidence="1 2">ATCC 23263</strain>
    </source>
</reference>
<dbReference type="AlphaFoldDB" id="E6MG14"/>
<comment type="caution">
    <text evidence="1">The sequence shown here is derived from an EMBL/GenBank/DDBJ whole genome shotgun (WGS) entry which is preliminary data.</text>
</comment>
<dbReference type="InterPro" id="IPR002514">
    <property type="entry name" value="Transposase_8"/>
</dbReference>
<protein>
    <recommendedName>
        <fullName evidence="3">Transposase</fullName>
    </recommendedName>
</protein>
<dbReference type="SUPFAM" id="SSF48295">
    <property type="entry name" value="TrpR-like"/>
    <property type="match status" value="1"/>
</dbReference>
<dbReference type="Gene3D" id="1.10.10.10">
    <property type="entry name" value="Winged helix-like DNA-binding domain superfamily/Winged helix DNA-binding domain"/>
    <property type="match status" value="1"/>
</dbReference>
<accession>E6MG14</accession>
<evidence type="ECO:0000313" key="2">
    <source>
        <dbReference type="Proteomes" id="UP000004754"/>
    </source>
</evidence>
<dbReference type="InterPro" id="IPR036388">
    <property type="entry name" value="WH-like_DNA-bd_sf"/>
</dbReference>
<dbReference type="Proteomes" id="UP000004754">
    <property type="component" value="Unassembled WGS sequence"/>
</dbReference>
<evidence type="ECO:0008006" key="3">
    <source>
        <dbReference type="Google" id="ProtNLM"/>
    </source>
</evidence>
<proteinExistence type="predicted"/>
<dbReference type="GO" id="GO:0043565">
    <property type="term" value="F:sequence-specific DNA binding"/>
    <property type="evidence" value="ECO:0007669"/>
    <property type="project" value="InterPro"/>
</dbReference>
<dbReference type="InterPro" id="IPR010921">
    <property type="entry name" value="Trp_repressor/repl_initiator"/>
</dbReference>
<organism evidence="1 2">
    <name type="scientific">Pseudoramibacter alactolyticus ATCC 23263</name>
    <dbReference type="NCBI Taxonomy" id="887929"/>
    <lineage>
        <taxon>Bacteria</taxon>
        <taxon>Bacillati</taxon>
        <taxon>Bacillota</taxon>
        <taxon>Clostridia</taxon>
        <taxon>Eubacteriales</taxon>
        <taxon>Eubacteriaceae</taxon>
        <taxon>Pseudoramibacter</taxon>
    </lineage>
</organism>
<name>E6MG14_9FIRM</name>
<dbReference type="GO" id="GO:0004803">
    <property type="term" value="F:transposase activity"/>
    <property type="evidence" value="ECO:0007669"/>
    <property type="project" value="InterPro"/>
</dbReference>
<dbReference type="HOGENOM" id="CLU_2754756_0_0_9"/>
<sequence length="70" mass="8143">MKKGGKNRKWINEERLRYVLMCEEESYPVKTLARERGIPFGTLNGWVRKYRNGGVNALNPEKLHPGKTNL</sequence>
<keyword evidence="2" id="KW-1185">Reference proteome</keyword>
<evidence type="ECO:0000313" key="1">
    <source>
        <dbReference type="EMBL" id="EFV01554.1"/>
    </source>
</evidence>
<dbReference type="EMBL" id="AEQN01000016">
    <property type="protein sequence ID" value="EFV01554.1"/>
    <property type="molecule type" value="Genomic_DNA"/>
</dbReference>
<dbReference type="GO" id="GO:0006313">
    <property type="term" value="P:DNA transposition"/>
    <property type="evidence" value="ECO:0007669"/>
    <property type="project" value="InterPro"/>
</dbReference>